<dbReference type="RefSeq" id="WP_220806617.1">
    <property type="nucleotide sequence ID" value="NZ_BPMK01000002.1"/>
</dbReference>
<evidence type="ECO:0000256" key="1">
    <source>
        <dbReference type="SAM" id="MobiDB-lite"/>
    </source>
</evidence>
<name>A0ABQ4Q030_9BURK</name>
<protein>
    <recommendedName>
        <fullName evidence="4">Antitoxin protein of toxin-antitoxin system</fullName>
    </recommendedName>
</protein>
<evidence type="ECO:0000313" key="2">
    <source>
        <dbReference type="EMBL" id="GIZ50435.1"/>
    </source>
</evidence>
<comment type="caution">
    <text evidence="2">The sequence shown here is derived from an EMBL/GenBank/DDBJ whole genome shotgun (WGS) entry which is preliminary data.</text>
</comment>
<reference evidence="2 3" key="1">
    <citation type="journal article" date="2022" name="Int. J. Syst. Evol. Microbiol.">
        <title>Noviherbaspirillum aridicola sp. nov., isolated from an arid soil in Pakistan.</title>
        <authorList>
            <person name="Khan I.U."/>
            <person name="Saqib M."/>
            <person name="Amin A."/>
            <person name="Hussain F."/>
            <person name="Li L."/>
            <person name="Liu Y.H."/>
            <person name="Fang B.Z."/>
            <person name="Ahmed I."/>
            <person name="Li W.J."/>
        </authorList>
    </citation>
    <scope>NUCLEOTIDE SEQUENCE [LARGE SCALE GENOMIC DNA]</scope>
    <source>
        <strain evidence="2 3">NCCP-691</strain>
    </source>
</reference>
<gene>
    <name evidence="2" type="ORF">NCCP691_04490</name>
</gene>
<evidence type="ECO:0008006" key="4">
    <source>
        <dbReference type="Google" id="ProtNLM"/>
    </source>
</evidence>
<accession>A0ABQ4Q030</accession>
<proteinExistence type="predicted"/>
<dbReference type="EMBL" id="BPMK01000002">
    <property type="protein sequence ID" value="GIZ50435.1"/>
    <property type="molecule type" value="Genomic_DNA"/>
</dbReference>
<feature type="region of interest" description="Disordered" evidence="1">
    <location>
        <begin position="1"/>
        <end position="53"/>
    </location>
</feature>
<keyword evidence="3" id="KW-1185">Reference proteome</keyword>
<sequence>MNEQQSGKQVAQPADEEIKKHGDQLQKQVDTVAGKPAGGDGSRPQDRPGGPGQ</sequence>
<evidence type="ECO:0000313" key="3">
    <source>
        <dbReference type="Proteomes" id="UP000887222"/>
    </source>
</evidence>
<organism evidence="2 3">
    <name type="scientific">Noviherbaspirillum aridicola</name>
    <dbReference type="NCBI Taxonomy" id="2849687"/>
    <lineage>
        <taxon>Bacteria</taxon>
        <taxon>Pseudomonadati</taxon>
        <taxon>Pseudomonadota</taxon>
        <taxon>Betaproteobacteria</taxon>
        <taxon>Burkholderiales</taxon>
        <taxon>Oxalobacteraceae</taxon>
        <taxon>Noviherbaspirillum</taxon>
    </lineage>
</organism>
<dbReference type="Proteomes" id="UP000887222">
    <property type="component" value="Unassembled WGS sequence"/>
</dbReference>